<feature type="transmembrane region" description="Helical" evidence="6">
    <location>
        <begin position="59"/>
        <end position="80"/>
    </location>
</feature>
<feature type="coiled-coil region" evidence="5">
    <location>
        <begin position="152"/>
        <end position="186"/>
    </location>
</feature>
<dbReference type="CDD" id="cd00130">
    <property type="entry name" value="PAS"/>
    <property type="match status" value="1"/>
</dbReference>
<dbReference type="Gene3D" id="3.30.450.20">
    <property type="entry name" value="PAS domain"/>
    <property type="match status" value="1"/>
</dbReference>
<dbReference type="Pfam" id="PF02518">
    <property type="entry name" value="HATPase_c"/>
    <property type="match status" value="1"/>
</dbReference>
<keyword evidence="3 4" id="KW-0597">Phosphoprotein</keyword>
<gene>
    <name evidence="10" type="ORF">Q8A70_13275</name>
</gene>
<dbReference type="SMART" id="SM00448">
    <property type="entry name" value="REC"/>
    <property type="match status" value="1"/>
</dbReference>
<dbReference type="SUPFAM" id="SSF55785">
    <property type="entry name" value="PYP-like sensor domain (PAS domain)"/>
    <property type="match status" value="1"/>
</dbReference>
<dbReference type="InterPro" id="IPR003661">
    <property type="entry name" value="HisK_dim/P_dom"/>
</dbReference>
<dbReference type="PROSITE" id="PS50109">
    <property type="entry name" value="HIS_KIN"/>
    <property type="match status" value="1"/>
</dbReference>
<keyword evidence="6" id="KW-1133">Transmembrane helix</keyword>
<dbReference type="SMART" id="SM00387">
    <property type="entry name" value="HATPase_c"/>
    <property type="match status" value="1"/>
</dbReference>
<dbReference type="Gene3D" id="3.30.565.10">
    <property type="entry name" value="Histidine kinase-like ATPase, C-terminal domain"/>
    <property type="match status" value="1"/>
</dbReference>
<evidence type="ECO:0000259" key="8">
    <source>
        <dbReference type="PROSITE" id="PS50110"/>
    </source>
</evidence>
<keyword evidence="11" id="KW-1185">Reference proteome</keyword>
<dbReference type="InterPro" id="IPR001789">
    <property type="entry name" value="Sig_transdc_resp-reg_receiver"/>
</dbReference>
<dbReference type="Pfam" id="PF00072">
    <property type="entry name" value="Response_reg"/>
    <property type="match status" value="1"/>
</dbReference>
<dbReference type="EC" id="2.7.13.3" evidence="2"/>
<dbReference type="InterPro" id="IPR035965">
    <property type="entry name" value="PAS-like_dom_sf"/>
</dbReference>
<evidence type="ECO:0000256" key="4">
    <source>
        <dbReference type="PROSITE-ProRule" id="PRU00169"/>
    </source>
</evidence>
<evidence type="ECO:0000256" key="2">
    <source>
        <dbReference type="ARBA" id="ARBA00012438"/>
    </source>
</evidence>
<name>A0ABU0YLP8_9PROT</name>
<feature type="domain" description="Histidine kinase" evidence="7">
    <location>
        <begin position="319"/>
        <end position="542"/>
    </location>
</feature>
<dbReference type="InterPro" id="IPR003594">
    <property type="entry name" value="HATPase_dom"/>
</dbReference>
<keyword evidence="10" id="KW-0067">ATP-binding</keyword>
<dbReference type="InterPro" id="IPR036890">
    <property type="entry name" value="HATPase_C_sf"/>
</dbReference>
<dbReference type="GO" id="GO:0005524">
    <property type="term" value="F:ATP binding"/>
    <property type="evidence" value="ECO:0007669"/>
    <property type="project" value="UniProtKB-KW"/>
</dbReference>
<dbReference type="SMART" id="SM00091">
    <property type="entry name" value="PAS"/>
    <property type="match status" value="1"/>
</dbReference>
<feature type="transmembrane region" description="Helical" evidence="6">
    <location>
        <begin position="27"/>
        <end position="52"/>
    </location>
</feature>
<keyword evidence="6" id="KW-0812">Transmembrane</keyword>
<dbReference type="RefSeq" id="WP_379956133.1">
    <property type="nucleotide sequence ID" value="NZ_JAUYVI010000004.1"/>
</dbReference>
<evidence type="ECO:0000256" key="5">
    <source>
        <dbReference type="SAM" id="Coils"/>
    </source>
</evidence>
<evidence type="ECO:0000313" key="11">
    <source>
        <dbReference type="Proteomes" id="UP001230156"/>
    </source>
</evidence>
<dbReference type="SUPFAM" id="SSF47384">
    <property type="entry name" value="Homodimeric domain of signal transducing histidine kinase"/>
    <property type="match status" value="1"/>
</dbReference>
<evidence type="ECO:0000256" key="1">
    <source>
        <dbReference type="ARBA" id="ARBA00000085"/>
    </source>
</evidence>
<feature type="domain" description="Response regulatory" evidence="8">
    <location>
        <begin position="565"/>
        <end position="681"/>
    </location>
</feature>
<dbReference type="Pfam" id="PF13426">
    <property type="entry name" value="PAS_9"/>
    <property type="match status" value="1"/>
</dbReference>
<dbReference type="PANTHER" id="PTHR43065:SF49">
    <property type="entry name" value="HISTIDINE KINASE"/>
    <property type="match status" value="1"/>
</dbReference>
<dbReference type="EMBL" id="JAUYVI010000004">
    <property type="protein sequence ID" value="MDQ7248650.1"/>
    <property type="molecule type" value="Genomic_DNA"/>
</dbReference>
<reference evidence="11" key="1">
    <citation type="submission" date="2023-08" db="EMBL/GenBank/DDBJ databases">
        <title>Rhodospirillaceae gen. nov., a novel taxon isolated from the Yangtze River Yuezi River estuary sludge.</title>
        <authorList>
            <person name="Ruan L."/>
        </authorList>
    </citation>
    <scope>NUCLEOTIDE SEQUENCE [LARGE SCALE GENOMIC DNA]</scope>
    <source>
        <strain evidence="11">R-7</strain>
    </source>
</reference>
<dbReference type="InterPro" id="IPR000014">
    <property type="entry name" value="PAS"/>
</dbReference>
<dbReference type="InterPro" id="IPR058544">
    <property type="entry name" value="ETR1_N"/>
</dbReference>
<evidence type="ECO:0000256" key="6">
    <source>
        <dbReference type="SAM" id="Phobius"/>
    </source>
</evidence>
<dbReference type="InterPro" id="IPR005467">
    <property type="entry name" value="His_kinase_dom"/>
</dbReference>
<comment type="catalytic activity">
    <reaction evidence="1">
        <text>ATP + protein L-histidine = ADP + protein N-phospho-L-histidine.</text>
        <dbReference type="EC" id="2.7.13.3"/>
    </reaction>
</comment>
<evidence type="ECO:0000313" key="10">
    <source>
        <dbReference type="EMBL" id="MDQ7248650.1"/>
    </source>
</evidence>
<dbReference type="Proteomes" id="UP001230156">
    <property type="component" value="Unassembled WGS sequence"/>
</dbReference>
<evidence type="ECO:0000259" key="7">
    <source>
        <dbReference type="PROSITE" id="PS50109"/>
    </source>
</evidence>
<dbReference type="CDD" id="cd16919">
    <property type="entry name" value="HATPase_CckA-like"/>
    <property type="match status" value="1"/>
</dbReference>
<feature type="modified residue" description="4-aspartylphosphate" evidence="4">
    <location>
        <position position="615"/>
    </location>
</feature>
<dbReference type="InterPro" id="IPR011006">
    <property type="entry name" value="CheY-like_superfamily"/>
</dbReference>
<sequence length="683" mass="75747">MNWLSAFFDTQQFAPHGQCLLWQPDLLILYTLSDGAIALAYFSIPLALAWFVMKRRDIAFRWVFVLFCVFIVACGTTHVFDVWTLWNPDYGLAGLVKAVTAVASVGTAVMLWDLMPKALALPGPAQLKSLNLLLEQELGEHRAARTTLQDMTEALERRVQERTAELEREIAQRRETEAELRKSREQFRHLFLSNPLPMWIYDRDTLRFLEVNDAAVENYGYSREEFLAMTLTDIRPPEEVDRLMGVLRKDAAPYEQSSNWRHRRKNGDIISVDVFTHQIAIEGHNARLAVVQDVTQRNHAEEQLRQAQKMEAIGQLTGGIAHDFNNLLAIIQGNIELVQERVKGDPKLAEMIDYALRASERGASLTKRLLAYSRQQPLAPKPVDIAVLIAGMTDLLRRALGETIEVRTHMAPGLWQTRIDPNELEHAMLNLAVNARDAMPNGGALSIEAENTHLDAAYAEHNIEVKPGPYVMIAITDTGSGMSKEVIERVFEPFFTTKPVGQGSGLGLSMVYGFVKQSGGHIKLYSEAGHGTTIKLYLPRILEHQEAEPAAGDAAFAAAGPRKEVVLVVEDDPDVRKLVLGMVESLGYRTIAAIDGPDALDALARAGKVDLLFTDVVLPRGMNGAALAKAAQAQQADLKVLYMSGYTRNAILHNGALDEGVQLLTKPFRKADLAAKLHEVLSG</sequence>
<dbReference type="PANTHER" id="PTHR43065">
    <property type="entry name" value="SENSOR HISTIDINE KINASE"/>
    <property type="match status" value="1"/>
</dbReference>
<dbReference type="PROSITE" id="PS50110">
    <property type="entry name" value="RESPONSE_REGULATORY"/>
    <property type="match status" value="1"/>
</dbReference>
<proteinExistence type="predicted"/>
<keyword evidence="5" id="KW-0175">Coiled coil</keyword>
<dbReference type="SUPFAM" id="SSF52172">
    <property type="entry name" value="CheY-like"/>
    <property type="match status" value="1"/>
</dbReference>
<dbReference type="SUPFAM" id="SSF55874">
    <property type="entry name" value="ATPase domain of HSP90 chaperone/DNA topoisomerase II/histidine kinase"/>
    <property type="match status" value="1"/>
</dbReference>
<keyword evidence="10" id="KW-0547">Nucleotide-binding</keyword>
<dbReference type="Pfam" id="PF25487">
    <property type="entry name" value="ETR1_N"/>
    <property type="match status" value="1"/>
</dbReference>
<dbReference type="InterPro" id="IPR004358">
    <property type="entry name" value="Sig_transdc_His_kin-like_C"/>
</dbReference>
<organism evidence="10 11">
    <name type="scientific">Dongia sedimenti</name>
    <dbReference type="NCBI Taxonomy" id="3064282"/>
    <lineage>
        <taxon>Bacteria</taxon>
        <taxon>Pseudomonadati</taxon>
        <taxon>Pseudomonadota</taxon>
        <taxon>Alphaproteobacteria</taxon>
        <taxon>Rhodospirillales</taxon>
        <taxon>Dongiaceae</taxon>
        <taxon>Dongia</taxon>
    </lineage>
</organism>
<dbReference type="NCBIfam" id="TIGR00229">
    <property type="entry name" value="sensory_box"/>
    <property type="match status" value="1"/>
</dbReference>
<feature type="domain" description="PAS" evidence="9">
    <location>
        <begin position="183"/>
        <end position="249"/>
    </location>
</feature>
<dbReference type="PROSITE" id="PS50112">
    <property type="entry name" value="PAS"/>
    <property type="match status" value="1"/>
</dbReference>
<dbReference type="Pfam" id="PF00512">
    <property type="entry name" value="HisKA"/>
    <property type="match status" value="1"/>
</dbReference>
<dbReference type="InterPro" id="IPR036097">
    <property type="entry name" value="HisK_dim/P_sf"/>
</dbReference>
<evidence type="ECO:0000256" key="3">
    <source>
        <dbReference type="ARBA" id="ARBA00022553"/>
    </source>
</evidence>
<dbReference type="Gene3D" id="1.10.287.130">
    <property type="match status" value="1"/>
</dbReference>
<comment type="caution">
    <text evidence="10">The sequence shown here is derived from an EMBL/GenBank/DDBJ whole genome shotgun (WGS) entry which is preliminary data.</text>
</comment>
<keyword evidence="6" id="KW-0472">Membrane</keyword>
<accession>A0ABU0YLP8</accession>
<evidence type="ECO:0000259" key="9">
    <source>
        <dbReference type="PROSITE" id="PS50112"/>
    </source>
</evidence>
<dbReference type="CDD" id="cd00082">
    <property type="entry name" value="HisKA"/>
    <property type="match status" value="1"/>
</dbReference>
<dbReference type="PRINTS" id="PR00344">
    <property type="entry name" value="BCTRLSENSOR"/>
</dbReference>
<protein>
    <recommendedName>
        <fullName evidence="2">histidine kinase</fullName>
        <ecNumber evidence="2">2.7.13.3</ecNumber>
    </recommendedName>
</protein>
<dbReference type="Gene3D" id="3.40.50.2300">
    <property type="match status" value="1"/>
</dbReference>
<dbReference type="SMART" id="SM00388">
    <property type="entry name" value="HisKA"/>
    <property type="match status" value="1"/>
</dbReference>